<evidence type="ECO:0000259" key="3">
    <source>
        <dbReference type="PROSITE" id="PS50883"/>
    </source>
</evidence>
<dbReference type="EMBL" id="JAMZEJ010000010">
    <property type="protein sequence ID" value="MCQ8242281.1"/>
    <property type="molecule type" value="Genomic_DNA"/>
</dbReference>
<dbReference type="Gene3D" id="3.20.20.450">
    <property type="entry name" value="EAL domain"/>
    <property type="match status" value="1"/>
</dbReference>
<dbReference type="InterPro" id="IPR035919">
    <property type="entry name" value="EAL_sf"/>
</dbReference>
<dbReference type="SMART" id="SM00052">
    <property type="entry name" value="EAL"/>
    <property type="match status" value="1"/>
</dbReference>
<dbReference type="Pfam" id="PF00990">
    <property type="entry name" value="GGDEF"/>
    <property type="match status" value="1"/>
</dbReference>
<name>A0ABT1W103_9PROT</name>
<dbReference type="PANTHER" id="PTHR44757">
    <property type="entry name" value="DIGUANYLATE CYCLASE DGCP"/>
    <property type="match status" value="1"/>
</dbReference>
<feature type="transmembrane region" description="Helical" evidence="1">
    <location>
        <begin position="156"/>
        <end position="183"/>
    </location>
</feature>
<dbReference type="SUPFAM" id="SSF55073">
    <property type="entry name" value="Nucleotide cyclase"/>
    <property type="match status" value="1"/>
</dbReference>
<dbReference type="InterPro" id="IPR052155">
    <property type="entry name" value="Biofilm_reg_signaling"/>
</dbReference>
<keyword evidence="1" id="KW-1133">Transmembrane helix</keyword>
<comment type="caution">
    <text evidence="5">The sequence shown here is derived from an EMBL/GenBank/DDBJ whole genome shotgun (WGS) entry which is preliminary data.</text>
</comment>
<gene>
    <name evidence="5" type="ORF">NFI88_15720</name>
</gene>
<dbReference type="CDD" id="cd01948">
    <property type="entry name" value="EAL"/>
    <property type="match status" value="1"/>
</dbReference>
<dbReference type="PANTHER" id="PTHR44757:SF2">
    <property type="entry name" value="BIOFILM ARCHITECTURE MAINTENANCE PROTEIN MBAA"/>
    <property type="match status" value="1"/>
</dbReference>
<feature type="transmembrane region" description="Helical" evidence="1">
    <location>
        <begin position="117"/>
        <end position="136"/>
    </location>
</feature>
<keyword evidence="1" id="KW-0812">Transmembrane</keyword>
<feature type="transmembrane region" description="Helical" evidence="1">
    <location>
        <begin position="78"/>
        <end position="96"/>
    </location>
</feature>
<evidence type="ECO:0000313" key="6">
    <source>
        <dbReference type="Proteomes" id="UP001524547"/>
    </source>
</evidence>
<dbReference type="InterPro" id="IPR000700">
    <property type="entry name" value="PAS-assoc_C"/>
</dbReference>
<feature type="transmembrane region" description="Helical" evidence="1">
    <location>
        <begin position="50"/>
        <end position="72"/>
    </location>
</feature>
<dbReference type="PROSITE" id="PS50887">
    <property type="entry name" value="GGDEF"/>
    <property type="match status" value="1"/>
</dbReference>
<keyword evidence="6" id="KW-1185">Reference proteome</keyword>
<dbReference type="Pfam" id="PF08448">
    <property type="entry name" value="PAS_4"/>
    <property type="match status" value="1"/>
</dbReference>
<dbReference type="PROSITE" id="PS50113">
    <property type="entry name" value="PAC"/>
    <property type="match status" value="1"/>
</dbReference>
<dbReference type="SMART" id="SM00267">
    <property type="entry name" value="GGDEF"/>
    <property type="match status" value="1"/>
</dbReference>
<dbReference type="PROSITE" id="PS50883">
    <property type="entry name" value="EAL"/>
    <property type="match status" value="1"/>
</dbReference>
<evidence type="ECO:0000313" key="5">
    <source>
        <dbReference type="EMBL" id="MCQ8242281.1"/>
    </source>
</evidence>
<dbReference type="Proteomes" id="UP001524547">
    <property type="component" value="Unassembled WGS sequence"/>
</dbReference>
<sequence length="784" mass="86081">MTSHPRAGAIAPGARDENKVVPGGTLRGLLSPGRWLSEDQALVAEQATMLFNTSFLFATLGSGSALLFLLAFRDVETSADSVAAVIISLLYAALIASALRWRTDQQHRPFMRRASRLFVLLGIAWGLLVNLFAYEIRPEDQGSLIGLIMGLVSSPMLGVPVSSALSFYVPIALLCSVAVMAVLPSIQITAMICFAGFLLFALVGLLYMNRTILDRATARLALQRQHDTMRVFLREYEEGSSHWVWETDADGRLHDVKPQFGELLGRDPRLLTGMPIDRVLAGAHPAHDDPQDRHAELLRLINSRQAFRDLPISVRRGDTERWLNLTGHPIYDKGDRFAGYRGIGSDVTEARAAQARIEFLAHHDGLTGLLSRQSFAAALERACDDPERRRFALAMLDLDNFKAINDDFSHAVGDRLLEIVSIRMRSILAPHHLSARVGGDEFTFILFDTDAAEAEAAAAEVNRMIRQPVMVESLSITPSSSIGVALFPADGRQGELLMRRADLALHQAKQSEKGSVRLFTPTMEAEYLGRLRLEAELGVAFQRNEIFVVYQPIVDVATGAIVSAEALVRWQHPTRGLLSAGAFVPSAEASDIIDELGEYVLRTTCLQMVASGTRLPVAVNLSPRQLRSGRFVSILQRILSDTGLAPELLALEVTESVFMGTGTHLLDQLAAIRAMGVRVVLDDFGTGYSSLTYLRGFDVDGIKIDASFTRDLPHSRKVAAIIRTIGRLASDMNIYVVAEGVETEEQLHWLRGNGIAFAQGFLLGRPDGRLLDGEARTGTTTRRW</sequence>
<dbReference type="InterPro" id="IPR029787">
    <property type="entry name" value="Nucleotide_cyclase"/>
</dbReference>
<feature type="domain" description="EAL" evidence="3">
    <location>
        <begin position="530"/>
        <end position="780"/>
    </location>
</feature>
<feature type="domain" description="PAC" evidence="2">
    <location>
        <begin position="306"/>
        <end position="359"/>
    </location>
</feature>
<dbReference type="InterPro" id="IPR043128">
    <property type="entry name" value="Rev_trsase/Diguanyl_cyclase"/>
</dbReference>
<keyword evidence="1" id="KW-0472">Membrane</keyword>
<dbReference type="InterPro" id="IPR000014">
    <property type="entry name" value="PAS"/>
</dbReference>
<dbReference type="InterPro" id="IPR035965">
    <property type="entry name" value="PAS-like_dom_sf"/>
</dbReference>
<organism evidence="5 6">
    <name type="scientific">Rhizosaccharibacter radicis</name>
    <dbReference type="NCBI Taxonomy" id="2782605"/>
    <lineage>
        <taxon>Bacteria</taxon>
        <taxon>Pseudomonadati</taxon>
        <taxon>Pseudomonadota</taxon>
        <taxon>Alphaproteobacteria</taxon>
        <taxon>Acetobacterales</taxon>
        <taxon>Acetobacteraceae</taxon>
        <taxon>Rhizosaccharibacter</taxon>
    </lineage>
</organism>
<dbReference type="CDD" id="cd00130">
    <property type="entry name" value="PAS"/>
    <property type="match status" value="1"/>
</dbReference>
<dbReference type="InterPro" id="IPR000160">
    <property type="entry name" value="GGDEF_dom"/>
</dbReference>
<feature type="transmembrane region" description="Helical" evidence="1">
    <location>
        <begin position="190"/>
        <end position="208"/>
    </location>
</feature>
<reference evidence="5 6" key="1">
    <citation type="submission" date="2022-06" db="EMBL/GenBank/DDBJ databases">
        <title>Rhizosaccharibacter gen. nov. sp. nov. KSS12, endophytic bacteria isolated from sugarcane.</title>
        <authorList>
            <person name="Pitiwittayakul N."/>
        </authorList>
    </citation>
    <scope>NUCLEOTIDE SEQUENCE [LARGE SCALE GENOMIC DNA]</scope>
    <source>
        <strain evidence="5 6">KSS12</strain>
    </source>
</reference>
<accession>A0ABT1W103</accession>
<dbReference type="NCBIfam" id="TIGR00254">
    <property type="entry name" value="GGDEF"/>
    <property type="match status" value="1"/>
</dbReference>
<dbReference type="Pfam" id="PF00563">
    <property type="entry name" value="EAL"/>
    <property type="match status" value="1"/>
</dbReference>
<proteinExistence type="predicted"/>
<evidence type="ECO:0000259" key="2">
    <source>
        <dbReference type="PROSITE" id="PS50113"/>
    </source>
</evidence>
<dbReference type="SUPFAM" id="SSF141868">
    <property type="entry name" value="EAL domain-like"/>
    <property type="match status" value="1"/>
</dbReference>
<dbReference type="InterPro" id="IPR013656">
    <property type="entry name" value="PAS_4"/>
</dbReference>
<dbReference type="Gene3D" id="3.30.450.20">
    <property type="entry name" value="PAS domain"/>
    <property type="match status" value="1"/>
</dbReference>
<dbReference type="SUPFAM" id="SSF55785">
    <property type="entry name" value="PYP-like sensor domain (PAS domain)"/>
    <property type="match status" value="1"/>
</dbReference>
<dbReference type="InterPro" id="IPR001633">
    <property type="entry name" value="EAL_dom"/>
</dbReference>
<dbReference type="NCBIfam" id="TIGR00229">
    <property type="entry name" value="sensory_box"/>
    <property type="match status" value="1"/>
</dbReference>
<dbReference type="RefSeq" id="WP_422921033.1">
    <property type="nucleotide sequence ID" value="NZ_JAMZEJ010000010.1"/>
</dbReference>
<feature type="domain" description="GGDEF" evidence="4">
    <location>
        <begin position="389"/>
        <end position="521"/>
    </location>
</feature>
<dbReference type="Gene3D" id="3.30.70.270">
    <property type="match status" value="1"/>
</dbReference>
<dbReference type="CDD" id="cd01949">
    <property type="entry name" value="GGDEF"/>
    <property type="match status" value="1"/>
</dbReference>
<evidence type="ECO:0000256" key="1">
    <source>
        <dbReference type="SAM" id="Phobius"/>
    </source>
</evidence>
<protein>
    <submittedName>
        <fullName evidence="5">EAL domain-containing protein</fullName>
    </submittedName>
</protein>
<evidence type="ECO:0000259" key="4">
    <source>
        <dbReference type="PROSITE" id="PS50887"/>
    </source>
</evidence>